<dbReference type="OrthoDB" id="185373at2759"/>
<dbReference type="EMBL" id="AGUE01000060">
    <property type="protein sequence ID" value="EHL01218.1"/>
    <property type="molecule type" value="Genomic_DNA"/>
</dbReference>
<dbReference type="InParanoid" id="H0EK27"/>
<dbReference type="PANTHER" id="PTHR47939">
    <property type="entry name" value="MEMBRANE-ASSOCIATED SALT-INDUCIBLE PROTEIN-LIKE"/>
    <property type="match status" value="1"/>
</dbReference>
<sequence>MSPSCLFSSSFSSPLLPFCFSEYVLQEQVSLLGSGKVIEFEEFVGAAEIFLFFILKHSIKWTLGDRSRCIFILRCIVEADEVYFWVFEAGGGFLAFAIDNVPITGIFSFALFVFFFLPPSAGRRSIFGFSRKPPRQPKEASVDPGWLEMLKFLEMQHIGARLPPSPGVAMALKKFVVDKESNNRAVNSLQAGHVLRVLEHLKGETDEVGSFLLSNDDLMSCMAIMKTVPEEDPEKHIAVAQAVRGELSRRGFVEDFGQLSLMIQILAAGGQPTSARDLLHGHPLAQPSSTAQKAKRSSRLLFSFILKSFADQNNETEIRKTLDLMERGGHSYTPQLQNAVVEFYVRRGDVESTKFWIRKPLAGGTIRADTLALVLKLNVAKGEVDWCKDVFREVLDSEYIDKDHWDVVLLWAAGALGKGVEDVERMMKVMVRRNRRNEEVRPDINTINGLVELAISLNDPYLAERYINLGAKWNIQPNVRTFILQMKYRVDAGDMAGAQAVYDSLQAEEVLDEGDLPVINRYLRALCSRPNTFDRITTILADLDARKARLEPDTTAEIAMIYLERESIQDMYDILQTNVYHYSLEERARIRDRFVNFCIDQIHSDAQAWDAYQVVKSIFDETETAIRTQLMQAFFARKRPDMASYVFGHMRQHHLTTRKPTLETYIACFEGIASCKDAESLDMVHNMFKLDSAMEPNTKLYNALMLAYTAIDDGDRALEFWVDITNSTEGPSYQSLEIVFRACEVAPFGYTTVKETWAKMRRMEIEITRDVWQAYIGALGGRGKLEEAKDAILNGEKEYGLKPDFMTFGIFYNAMPGQNRKDEIEEWGRGMYPEVWAELEKVGRMYVDEGFVTLFKIERTWKA</sequence>
<evidence type="ECO:0000313" key="2">
    <source>
        <dbReference type="Proteomes" id="UP000005446"/>
    </source>
</evidence>
<protein>
    <submittedName>
        <fullName evidence="1">Putative Complex I intermediate-associated protein 84, mitochondrial</fullName>
    </submittedName>
</protein>
<gene>
    <name evidence="1" type="ORF">M7I_2916</name>
</gene>
<evidence type="ECO:0000313" key="1">
    <source>
        <dbReference type="EMBL" id="EHL01218.1"/>
    </source>
</evidence>
<dbReference type="InterPro" id="IPR011990">
    <property type="entry name" value="TPR-like_helical_dom_sf"/>
</dbReference>
<keyword evidence="2" id="KW-1185">Reference proteome</keyword>
<comment type="caution">
    <text evidence="1">The sequence shown here is derived from an EMBL/GenBank/DDBJ whole genome shotgun (WGS) entry which is preliminary data.</text>
</comment>
<dbReference type="PANTHER" id="PTHR47939:SF5">
    <property type="entry name" value="PENTACOTRIPEPTIDE-REPEAT REGION OF PRORP DOMAIN-CONTAINING PROTEIN"/>
    <property type="match status" value="1"/>
</dbReference>
<proteinExistence type="predicted"/>
<dbReference type="InterPro" id="IPR050667">
    <property type="entry name" value="PPR-containing_protein"/>
</dbReference>
<accession>H0EK27</accession>
<dbReference type="Proteomes" id="UP000005446">
    <property type="component" value="Unassembled WGS sequence"/>
</dbReference>
<reference evidence="1 2" key="1">
    <citation type="journal article" date="2012" name="Eukaryot. Cell">
        <title>Genome sequence of the fungus Glarea lozoyensis: the first genome sequence of a species from the Helotiaceae family.</title>
        <authorList>
            <person name="Youssar L."/>
            <person name="Gruening B.A."/>
            <person name="Erxleben A."/>
            <person name="Guenther S."/>
            <person name="Huettel W."/>
        </authorList>
    </citation>
    <scope>NUCLEOTIDE SEQUENCE [LARGE SCALE GENOMIC DNA]</scope>
    <source>
        <strain evidence="2">ATCC 74030 / MF5533</strain>
    </source>
</reference>
<dbReference type="HOGENOM" id="CLU_019319_0_0_1"/>
<name>H0EK27_GLAL7</name>
<dbReference type="Gene3D" id="1.25.40.10">
    <property type="entry name" value="Tetratricopeptide repeat domain"/>
    <property type="match status" value="2"/>
</dbReference>
<dbReference type="AlphaFoldDB" id="H0EK27"/>
<organism evidence="1 2">
    <name type="scientific">Glarea lozoyensis (strain ATCC 74030 / MF5533)</name>
    <dbReference type="NCBI Taxonomy" id="1104152"/>
    <lineage>
        <taxon>Eukaryota</taxon>
        <taxon>Fungi</taxon>
        <taxon>Dikarya</taxon>
        <taxon>Ascomycota</taxon>
        <taxon>Pezizomycotina</taxon>
        <taxon>Leotiomycetes</taxon>
        <taxon>Helotiales</taxon>
        <taxon>Helotiaceae</taxon>
        <taxon>Glarea</taxon>
    </lineage>
</organism>